<keyword evidence="5 8" id="KW-0812">Transmembrane</keyword>
<protein>
    <recommendedName>
        <fullName evidence="11">Transporter YfdV</fullName>
    </recommendedName>
</protein>
<dbReference type="PANTHER" id="PTHR36838:SF4">
    <property type="entry name" value="AUXIN EFFLUX CARRIER FAMILY PROTEIN"/>
    <property type="match status" value="1"/>
</dbReference>
<feature type="transmembrane region" description="Helical" evidence="8">
    <location>
        <begin position="200"/>
        <end position="219"/>
    </location>
</feature>
<keyword evidence="3" id="KW-0813">Transport</keyword>
<evidence type="ECO:0000256" key="5">
    <source>
        <dbReference type="ARBA" id="ARBA00022692"/>
    </source>
</evidence>
<accession>A0A6C2USG6</accession>
<organism evidence="9 10">
    <name type="scientific">Pontiella sulfatireligans</name>
    <dbReference type="NCBI Taxonomy" id="2750658"/>
    <lineage>
        <taxon>Bacteria</taxon>
        <taxon>Pseudomonadati</taxon>
        <taxon>Kiritimatiellota</taxon>
        <taxon>Kiritimatiellia</taxon>
        <taxon>Kiritimatiellales</taxon>
        <taxon>Pontiellaceae</taxon>
        <taxon>Pontiella</taxon>
    </lineage>
</organism>
<comment type="subcellular location">
    <subcellularLocation>
        <location evidence="1">Cell membrane</location>
        <topology evidence="1">Multi-pass membrane protein</topology>
    </subcellularLocation>
</comment>
<reference evidence="9 10" key="1">
    <citation type="submission" date="2019-04" db="EMBL/GenBank/DDBJ databases">
        <authorList>
            <person name="Van Vliet M D."/>
        </authorList>
    </citation>
    <scope>NUCLEOTIDE SEQUENCE [LARGE SCALE GENOMIC DNA]</scope>
    <source>
        <strain evidence="9 10">F21</strain>
    </source>
</reference>
<sequence>MFIINSIAPIFLLIALGKGLKAMGFLPEAFFKGLNRFVFWIALPSLLISSISTAKLEFDTISQIVLLFSVGTLLSLAFAWVVARFLKLPGPSTGSFIQGSFRGNGAFVGLPVIVYSLGSLDPRAEMLGTVILAPVVVLFNILGVSVLTHYSKHKSGTGASVLAFFTELIKNPLILACVIGLALNLTGTALPLFLYRPIDALGSSALSLILLSTGASLEFEKLRGTASPTLIASLIKVAVTPAIGFLIAGLFDLGTTEKMIAVFYLACPAAGMSYVMAEVMGNDGPLAGRIVALSTLLSAVTLPIIIAIGL</sequence>
<keyword evidence="10" id="KW-1185">Reference proteome</keyword>
<evidence type="ECO:0000256" key="6">
    <source>
        <dbReference type="ARBA" id="ARBA00022989"/>
    </source>
</evidence>
<feature type="transmembrane region" description="Helical" evidence="8">
    <location>
        <begin position="259"/>
        <end position="277"/>
    </location>
</feature>
<comment type="similarity">
    <text evidence="2">Belongs to the auxin efflux carrier (TC 2.A.69) family.</text>
</comment>
<feature type="transmembrane region" description="Helical" evidence="8">
    <location>
        <begin position="126"/>
        <end position="151"/>
    </location>
</feature>
<evidence type="ECO:0000256" key="7">
    <source>
        <dbReference type="ARBA" id="ARBA00023136"/>
    </source>
</evidence>
<evidence type="ECO:0000256" key="3">
    <source>
        <dbReference type="ARBA" id="ARBA00022448"/>
    </source>
</evidence>
<dbReference type="InterPro" id="IPR004776">
    <property type="entry name" value="Mem_transp_PIN-like"/>
</dbReference>
<gene>
    <name evidence="9" type="ORF">SCARR_05387</name>
</gene>
<dbReference type="GO" id="GO:0055085">
    <property type="term" value="P:transmembrane transport"/>
    <property type="evidence" value="ECO:0007669"/>
    <property type="project" value="InterPro"/>
</dbReference>
<dbReference type="Proteomes" id="UP000346198">
    <property type="component" value="Unassembled WGS sequence"/>
</dbReference>
<dbReference type="Pfam" id="PF03547">
    <property type="entry name" value="Mem_trans"/>
    <property type="match status" value="2"/>
</dbReference>
<keyword evidence="7 8" id="KW-0472">Membrane</keyword>
<keyword evidence="4" id="KW-1003">Cell membrane</keyword>
<evidence type="ECO:0000256" key="1">
    <source>
        <dbReference type="ARBA" id="ARBA00004651"/>
    </source>
</evidence>
<evidence type="ECO:0000256" key="8">
    <source>
        <dbReference type="SAM" id="Phobius"/>
    </source>
</evidence>
<evidence type="ECO:0000313" key="10">
    <source>
        <dbReference type="Proteomes" id="UP000346198"/>
    </source>
</evidence>
<evidence type="ECO:0000313" key="9">
    <source>
        <dbReference type="EMBL" id="VGO23280.1"/>
    </source>
</evidence>
<keyword evidence="6 8" id="KW-1133">Transmembrane helix</keyword>
<dbReference type="AlphaFoldDB" id="A0A6C2USG6"/>
<name>A0A6C2USG6_9BACT</name>
<dbReference type="InterPro" id="IPR038770">
    <property type="entry name" value="Na+/solute_symporter_sf"/>
</dbReference>
<dbReference type="EMBL" id="CAAHFH010000003">
    <property type="protein sequence ID" value="VGO23280.1"/>
    <property type="molecule type" value="Genomic_DNA"/>
</dbReference>
<dbReference type="GO" id="GO:0005886">
    <property type="term" value="C:plasma membrane"/>
    <property type="evidence" value="ECO:0007669"/>
    <property type="project" value="UniProtKB-SubCell"/>
</dbReference>
<dbReference type="RefSeq" id="WP_136065487.1">
    <property type="nucleotide sequence ID" value="NZ_CAAHFH010000003.1"/>
</dbReference>
<feature type="transmembrane region" description="Helical" evidence="8">
    <location>
        <begin position="60"/>
        <end position="82"/>
    </location>
</feature>
<proteinExistence type="inferred from homology"/>
<feature type="transmembrane region" description="Helical" evidence="8">
    <location>
        <begin position="37"/>
        <end position="54"/>
    </location>
</feature>
<dbReference type="Gene3D" id="1.20.1530.20">
    <property type="match status" value="1"/>
</dbReference>
<evidence type="ECO:0008006" key="11">
    <source>
        <dbReference type="Google" id="ProtNLM"/>
    </source>
</evidence>
<feature type="transmembrane region" description="Helical" evidence="8">
    <location>
        <begin position="6"/>
        <end position="25"/>
    </location>
</feature>
<evidence type="ECO:0000256" key="4">
    <source>
        <dbReference type="ARBA" id="ARBA00022475"/>
    </source>
</evidence>
<feature type="transmembrane region" description="Helical" evidence="8">
    <location>
        <begin position="231"/>
        <end position="253"/>
    </location>
</feature>
<dbReference type="PANTHER" id="PTHR36838">
    <property type="entry name" value="AUXIN EFFLUX CARRIER FAMILY PROTEIN"/>
    <property type="match status" value="1"/>
</dbReference>
<feature type="transmembrane region" description="Helical" evidence="8">
    <location>
        <begin position="172"/>
        <end position="194"/>
    </location>
</feature>
<feature type="transmembrane region" description="Helical" evidence="8">
    <location>
        <begin position="289"/>
        <end position="309"/>
    </location>
</feature>
<feature type="transmembrane region" description="Helical" evidence="8">
    <location>
        <begin position="103"/>
        <end position="120"/>
    </location>
</feature>
<evidence type="ECO:0000256" key="2">
    <source>
        <dbReference type="ARBA" id="ARBA00010145"/>
    </source>
</evidence>